<dbReference type="InterPro" id="IPR036249">
    <property type="entry name" value="Thioredoxin-like_sf"/>
</dbReference>
<dbReference type="Pfam" id="PF08534">
    <property type="entry name" value="Redoxin"/>
    <property type="match status" value="1"/>
</dbReference>
<dbReference type="SUPFAM" id="SSF52833">
    <property type="entry name" value="Thioredoxin-like"/>
    <property type="match status" value="1"/>
</dbReference>
<dbReference type="PANTHER" id="PTHR42852:SF13">
    <property type="entry name" value="PROTEIN DIPZ"/>
    <property type="match status" value="1"/>
</dbReference>
<evidence type="ECO:0000313" key="3">
    <source>
        <dbReference type="Proteomes" id="UP000260644"/>
    </source>
</evidence>
<dbReference type="RefSeq" id="WP_116977566.1">
    <property type="nucleotide sequence ID" value="NZ_QPMM01000011.1"/>
</dbReference>
<dbReference type="Proteomes" id="UP000260644">
    <property type="component" value="Unassembled WGS sequence"/>
</dbReference>
<evidence type="ECO:0000313" key="2">
    <source>
        <dbReference type="EMBL" id="RFS20005.1"/>
    </source>
</evidence>
<sequence length="386" mass="44872">MKFLNIFFFNNFLISFVYIPAFGQKIMNIILVTDSSVNSKHLTISYNNGKAGIIVTDSFKNNKLQIIDSFFSEKVTFHISLRNELNNSNSSIFFVTSNPSFAKVSYNKNNKKEPLQFSYTKNIEQLNERHPIYHQLLKYRMKEATAFSTFWKCHEADIKSNDSINSIFISLFKAMNNKCIAFIEQHPNDYVSFWYFKDQIITSSIAIIPNDKEYLLELQKKFSTVFPKKYTQNTEGKMLLQTIDASIKPITVSEIAPLFEATDIRNQKQNLVTFKGKFVLLDFWASWCIPCLQEMNIIKSLRQKYSIEQLEIISITSESEKEKALNAISKNKMDWINIWDKYNEIGMAYKISYYPTLVLIDREGVVQYYHIGLGDGSEIEKIINAP</sequence>
<dbReference type="EMBL" id="QPMM01000011">
    <property type="protein sequence ID" value="RFS20005.1"/>
    <property type="molecule type" value="Genomic_DNA"/>
</dbReference>
<feature type="domain" description="Thioredoxin" evidence="1">
    <location>
        <begin position="250"/>
        <end position="386"/>
    </location>
</feature>
<dbReference type="Gene3D" id="3.40.30.10">
    <property type="entry name" value="Glutaredoxin"/>
    <property type="match status" value="1"/>
</dbReference>
<dbReference type="InterPro" id="IPR050553">
    <property type="entry name" value="Thioredoxin_ResA/DsbE_sf"/>
</dbReference>
<reference evidence="2 3" key="1">
    <citation type="submission" date="2018-07" db="EMBL/GenBank/DDBJ databases">
        <title>Chitinophaga K2CV101002-2 sp. nov., isolated from a monsoon evergreen broad-leaved forest soil.</title>
        <authorList>
            <person name="Lv Y."/>
        </authorList>
    </citation>
    <scope>NUCLEOTIDE SEQUENCE [LARGE SCALE GENOMIC DNA]</scope>
    <source>
        <strain evidence="2 3">GDMCC 1.1288</strain>
    </source>
</reference>
<keyword evidence="3" id="KW-1185">Reference proteome</keyword>
<dbReference type="OrthoDB" id="702151at2"/>
<protein>
    <submittedName>
        <fullName evidence="2">TlpA family protein disulfide reductase</fullName>
    </submittedName>
</protein>
<dbReference type="InterPro" id="IPR013766">
    <property type="entry name" value="Thioredoxin_domain"/>
</dbReference>
<organism evidence="2 3">
    <name type="scientific">Chitinophaga silvatica</name>
    <dbReference type="NCBI Taxonomy" id="2282649"/>
    <lineage>
        <taxon>Bacteria</taxon>
        <taxon>Pseudomonadati</taxon>
        <taxon>Bacteroidota</taxon>
        <taxon>Chitinophagia</taxon>
        <taxon>Chitinophagales</taxon>
        <taxon>Chitinophagaceae</taxon>
        <taxon>Chitinophaga</taxon>
    </lineage>
</organism>
<comment type="caution">
    <text evidence="2">The sequence shown here is derived from an EMBL/GenBank/DDBJ whole genome shotgun (WGS) entry which is preliminary data.</text>
</comment>
<name>A0A3E1Y5J9_9BACT</name>
<accession>A0A3E1Y5J9</accession>
<dbReference type="InterPro" id="IPR013740">
    <property type="entry name" value="Redoxin"/>
</dbReference>
<dbReference type="AlphaFoldDB" id="A0A3E1Y5J9"/>
<evidence type="ECO:0000259" key="1">
    <source>
        <dbReference type="PROSITE" id="PS51352"/>
    </source>
</evidence>
<dbReference type="CDD" id="cd02966">
    <property type="entry name" value="TlpA_like_family"/>
    <property type="match status" value="1"/>
</dbReference>
<proteinExistence type="predicted"/>
<dbReference type="PANTHER" id="PTHR42852">
    <property type="entry name" value="THIOL:DISULFIDE INTERCHANGE PROTEIN DSBE"/>
    <property type="match status" value="1"/>
</dbReference>
<dbReference type="PROSITE" id="PS51352">
    <property type="entry name" value="THIOREDOXIN_2"/>
    <property type="match status" value="1"/>
</dbReference>
<dbReference type="GO" id="GO:0016491">
    <property type="term" value="F:oxidoreductase activity"/>
    <property type="evidence" value="ECO:0007669"/>
    <property type="project" value="InterPro"/>
</dbReference>
<gene>
    <name evidence="2" type="ORF">DVR12_19970</name>
</gene>